<dbReference type="PANTHER" id="PTHR28077">
    <property type="entry name" value="INOSITOL PHOSPHORYLCERAMIDE SYNTHASE REGULATORY SUBUNIT KEI1"/>
    <property type="match status" value="1"/>
</dbReference>
<feature type="compositionally biased region" description="Acidic residues" evidence="1">
    <location>
        <begin position="284"/>
        <end position="293"/>
    </location>
</feature>
<sequence length="306" mass="33564">MLSLRQDWSPQPLSSFLFVLDLKTGVQVALYFALLNKVAGTYGLLALFTGGSLAQLSLYLYSIAGLFAYIWALRAVLSENPGKSTITANIFLLDHIISTLSTAFFGVAWWVFTPHDGRRIINSAAQVELATGGAAVGHHPTVISEAQRTLVASELWSQERAYAAAILILGWVIKGYFCVVLYSYAFHLRNNSYQSLPLSWSSKPEDQYPDSPDLSAVDQELDVPDLYKHSNASGLVTAPLSGRPSTSRHTPMLSSTSFTEFVGAHNNRTSGWPEHLEEVEEVVFDEEEAEAAEESSQPKQTTEAVS</sequence>
<organism evidence="3 4">
    <name type="scientific">Serendipita vermifera MAFF 305830</name>
    <dbReference type="NCBI Taxonomy" id="933852"/>
    <lineage>
        <taxon>Eukaryota</taxon>
        <taxon>Fungi</taxon>
        <taxon>Dikarya</taxon>
        <taxon>Basidiomycota</taxon>
        <taxon>Agaricomycotina</taxon>
        <taxon>Agaricomycetes</taxon>
        <taxon>Sebacinales</taxon>
        <taxon>Serendipitaceae</taxon>
        <taxon>Serendipita</taxon>
    </lineage>
</organism>
<dbReference type="Proteomes" id="UP000054097">
    <property type="component" value="Unassembled WGS sequence"/>
</dbReference>
<dbReference type="InterPro" id="IPR013862">
    <property type="entry name" value="Kei1"/>
</dbReference>
<evidence type="ECO:0000313" key="4">
    <source>
        <dbReference type="Proteomes" id="UP000054097"/>
    </source>
</evidence>
<reference evidence="4" key="2">
    <citation type="submission" date="2015-01" db="EMBL/GenBank/DDBJ databases">
        <title>Evolutionary Origins and Diversification of the Mycorrhizal Mutualists.</title>
        <authorList>
            <consortium name="DOE Joint Genome Institute"/>
            <consortium name="Mycorrhizal Genomics Consortium"/>
            <person name="Kohler A."/>
            <person name="Kuo A."/>
            <person name="Nagy L.G."/>
            <person name="Floudas D."/>
            <person name="Copeland A."/>
            <person name="Barry K.W."/>
            <person name="Cichocki N."/>
            <person name="Veneault-Fourrey C."/>
            <person name="LaButti K."/>
            <person name="Lindquist E.A."/>
            <person name="Lipzen A."/>
            <person name="Lundell T."/>
            <person name="Morin E."/>
            <person name="Murat C."/>
            <person name="Riley R."/>
            <person name="Ohm R."/>
            <person name="Sun H."/>
            <person name="Tunlid A."/>
            <person name="Henrissat B."/>
            <person name="Grigoriev I.V."/>
            <person name="Hibbett D.S."/>
            <person name="Martin F."/>
        </authorList>
    </citation>
    <scope>NUCLEOTIDE SEQUENCE [LARGE SCALE GENOMIC DNA]</scope>
    <source>
        <strain evidence="4">MAFF 305830</strain>
    </source>
</reference>
<keyword evidence="2" id="KW-0812">Transmembrane</keyword>
<feature type="transmembrane region" description="Helical" evidence="2">
    <location>
        <begin position="54"/>
        <end position="77"/>
    </location>
</feature>
<dbReference type="GO" id="GO:0006673">
    <property type="term" value="P:inositol phosphoceramide metabolic process"/>
    <property type="evidence" value="ECO:0007669"/>
    <property type="project" value="InterPro"/>
</dbReference>
<dbReference type="HOGENOM" id="CLU_063116_0_0_1"/>
<keyword evidence="2" id="KW-0472">Membrane</keyword>
<dbReference type="GO" id="GO:0070916">
    <property type="term" value="C:inositol phosphoceramide synthase complex"/>
    <property type="evidence" value="ECO:0007669"/>
    <property type="project" value="TreeGrafter"/>
</dbReference>
<dbReference type="GO" id="GO:0000139">
    <property type="term" value="C:Golgi membrane"/>
    <property type="evidence" value="ECO:0007669"/>
    <property type="project" value="TreeGrafter"/>
</dbReference>
<feature type="transmembrane region" description="Helical" evidence="2">
    <location>
        <begin position="89"/>
        <end position="112"/>
    </location>
</feature>
<protein>
    <recommendedName>
        <fullName evidence="5">DUF1753-domain-containing protein</fullName>
    </recommendedName>
</protein>
<dbReference type="OrthoDB" id="3338076at2759"/>
<feature type="transmembrane region" description="Helical" evidence="2">
    <location>
        <begin position="12"/>
        <end position="34"/>
    </location>
</feature>
<keyword evidence="2" id="KW-1133">Transmembrane helix</keyword>
<evidence type="ECO:0008006" key="5">
    <source>
        <dbReference type="Google" id="ProtNLM"/>
    </source>
</evidence>
<proteinExistence type="predicted"/>
<accession>A0A0C2W8Q5</accession>
<dbReference type="STRING" id="933852.A0A0C2W8Q5"/>
<keyword evidence="4" id="KW-1185">Reference proteome</keyword>
<reference evidence="3 4" key="1">
    <citation type="submission" date="2014-04" db="EMBL/GenBank/DDBJ databases">
        <authorList>
            <consortium name="DOE Joint Genome Institute"/>
            <person name="Kuo A."/>
            <person name="Zuccaro A."/>
            <person name="Kohler A."/>
            <person name="Nagy L.G."/>
            <person name="Floudas D."/>
            <person name="Copeland A."/>
            <person name="Barry K.W."/>
            <person name="Cichocki N."/>
            <person name="Veneault-Fourrey C."/>
            <person name="LaButti K."/>
            <person name="Lindquist E.A."/>
            <person name="Lipzen A."/>
            <person name="Lundell T."/>
            <person name="Morin E."/>
            <person name="Murat C."/>
            <person name="Sun H."/>
            <person name="Tunlid A."/>
            <person name="Henrissat B."/>
            <person name="Grigoriev I.V."/>
            <person name="Hibbett D.S."/>
            <person name="Martin F."/>
            <person name="Nordberg H.P."/>
            <person name="Cantor M.N."/>
            <person name="Hua S.X."/>
        </authorList>
    </citation>
    <scope>NUCLEOTIDE SEQUENCE [LARGE SCALE GENOMIC DNA]</scope>
    <source>
        <strain evidence="3 4">MAFF 305830</strain>
    </source>
</reference>
<evidence type="ECO:0000256" key="1">
    <source>
        <dbReference type="SAM" id="MobiDB-lite"/>
    </source>
</evidence>
<evidence type="ECO:0000256" key="2">
    <source>
        <dbReference type="SAM" id="Phobius"/>
    </source>
</evidence>
<evidence type="ECO:0000313" key="3">
    <source>
        <dbReference type="EMBL" id="KIM22828.1"/>
    </source>
</evidence>
<feature type="compositionally biased region" description="Polar residues" evidence="1">
    <location>
        <begin position="295"/>
        <end position="306"/>
    </location>
</feature>
<gene>
    <name evidence="3" type="ORF">M408DRAFT_78379</name>
</gene>
<dbReference type="EMBL" id="KN824347">
    <property type="protein sequence ID" value="KIM22828.1"/>
    <property type="molecule type" value="Genomic_DNA"/>
</dbReference>
<name>A0A0C2W8Q5_SERVB</name>
<dbReference type="PANTHER" id="PTHR28077:SF1">
    <property type="entry name" value="INOSITOL PHOSPHORYLCERAMIDE SYNTHASE REGULATORY SUBUNIT KEI1"/>
    <property type="match status" value="1"/>
</dbReference>
<feature type="region of interest" description="Disordered" evidence="1">
    <location>
        <begin position="284"/>
        <end position="306"/>
    </location>
</feature>
<feature type="transmembrane region" description="Helical" evidence="2">
    <location>
        <begin position="161"/>
        <end position="185"/>
    </location>
</feature>
<dbReference type="Pfam" id="PF08552">
    <property type="entry name" value="Kei1"/>
    <property type="match status" value="1"/>
</dbReference>
<dbReference type="GO" id="GO:0070917">
    <property type="term" value="F:inositol phosphoceramide synthase regulator activity"/>
    <property type="evidence" value="ECO:0007669"/>
    <property type="project" value="InterPro"/>
</dbReference>
<dbReference type="AlphaFoldDB" id="A0A0C2W8Q5"/>